<sequence>MSETKENVEFLSIPMYKSRMSLFEVLPILKKGVVFVGDSLTQRNHWQEFFPAQTVLNRGIDSDRSLGVLSRLDHIVSLEPRKIFLMIGINDINDKRDIERIQKNYEAIILRIKSELPATELYIQSVLPVNNSVYNHPINNKDVKTLNMKLAELAERNTVKFIDIYPHVLKENELDEKYTVDGCHLSGQGYAAWIDFIKEYVNEIV</sequence>
<evidence type="ECO:0000313" key="2">
    <source>
        <dbReference type="EMBL" id="MDQ0343895.1"/>
    </source>
</evidence>
<reference evidence="2 3" key="1">
    <citation type="submission" date="2023-07" db="EMBL/GenBank/DDBJ databases">
        <title>Genomic Encyclopedia of Type Strains, Phase IV (KMG-IV): sequencing the most valuable type-strain genomes for metagenomic binning, comparative biology and taxonomic classification.</title>
        <authorList>
            <person name="Goeker M."/>
        </authorList>
    </citation>
    <scope>NUCLEOTIDE SEQUENCE [LARGE SCALE GENOMIC DNA]</scope>
    <source>
        <strain evidence="2 3">DSM 27848</strain>
    </source>
</reference>
<dbReference type="PANTHER" id="PTHR30383">
    <property type="entry name" value="THIOESTERASE 1/PROTEASE 1/LYSOPHOSPHOLIPASE L1"/>
    <property type="match status" value="1"/>
</dbReference>
<dbReference type="RefSeq" id="WP_244682281.1">
    <property type="nucleotide sequence ID" value="NZ_JALIRM010000010.1"/>
</dbReference>
<dbReference type="Gene3D" id="3.40.50.1110">
    <property type="entry name" value="SGNH hydrolase"/>
    <property type="match status" value="1"/>
</dbReference>
<feature type="domain" description="SGNH hydrolase-type esterase" evidence="1">
    <location>
        <begin position="35"/>
        <end position="192"/>
    </location>
</feature>
<protein>
    <submittedName>
        <fullName evidence="2">Lysophospholipase L1-like esterase</fullName>
    </submittedName>
</protein>
<dbReference type="SUPFAM" id="SSF52266">
    <property type="entry name" value="SGNH hydrolase"/>
    <property type="match status" value="1"/>
</dbReference>
<evidence type="ECO:0000259" key="1">
    <source>
        <dbReference type="Pfam" id="PF13472"/>
    </source>
</evidence>
<dbReference type="PANTHER" id="PTHR30383:SF5">
    <property type="entry name" value="SGNH HYDROLASE-TYPE ESTERASE DOMAIN-CONTAINING PROTEIN"/>
    <property type="match status" value="1"/>
</dbReference>
<gene>
    <name evidence="2" type="ORF">J2S14_002730</name>
</gene>
<dbReference type="Pfam" id="PF13472">
    <property type="entry name" value="Lipase_GDSL_2"/>
    <property type="match status" value="1"/>
</dbReference>
<dbReference type="Proteomes" id="UP001232343">
    <property type="component" value="Unassembled WGS sequence"/>
</dbReference>
<proteinExistence type="predicted"/>
<evidence type="ECO:0000313" key="3">
    <source>
        <dbReference type="Proteomes" id="UP001232343"/>
    </source>
</evidence>
<name>A0ABU0D666_9BACI</name>
<keyword evidence="3" id="KW-1185">Reference proteome</keyword>
<comment type="caution">
    <text evidence="2">The sequence shown here is derived from an EMBL/GenBank/DDBJ whole genome shotgun (WGS) entry which is preliminary data.</text>
</comment>
<accession>A0ABU0D666</accession>
<dbReference type="InterPro" id="IPR036514">
    <property type="entry name" value="SGNH_hydro_sf"/>
</dbReference>
<organism evidence="2 3">
    <name type="scientific">Lederbergia wuyishanensis</name>
    <dbReference type="NCBI Taxonomy" id="1347903"/>
    <lineage>
        <taxon>Bacteria</taxon>
        <taxon>Bacillati</taxon>
        <taxon>Bacillota</taxon>
        <taxon>Bacilli</taxon>
        <taxon>Bacillales</taxon>
        <taxon>Bacillaceae</taxon>
        <taxon>Lederbergia</taxon>
    </lineage>
</organism>
<dbReference type="InterPro" id="IPR013830">
    <property type="entry name" value="SGNH_hydro"/>
</dbReference>
<dbReference type="InterPro" id="IPR051532">
    <property type="entry name" value="Ester_Hydrolysis_Enzymes"/>
</dbReference>
<dbReference type="EMBL" id="JAUSUO010000007">
    <property type="protein sequence ID" value="MDQ0343895.1"/>
    <property type="molecule type" value="Genomic_DNA"/>
</dbReference>